<proteinExistence type="predicted"/>
<name>A0A834HCJ5_RHOSS</name>
<protein>
    <submittedName>
        <fullName evidence="1">Uncharacterized protein</fullName>
    </submittedName>
</protein>
<organism evidence="1 2">
    <name type="scientific">Rhododendron simsii</name>
    <name type="common">Sims's rhododendron</name>
    <dbReference type="NCBI Taxonomy" id="118357"/>
    <lineage>
        <taxon>Eukaryota</taxon>
        <taxon>Viridiplantae</taxon>
        <taxon>Streptophyta</taxon>
        <taxon>Embryophyta</taxon>
        <taxon>Tracheophyta</taxon>
        <taxon>Spermatophyta</taxon>
        <taxon>Magnoliopsida</taxon>
        <taxon>eudicotyledons</taxon>
        <taxon>Gunneridae</taxon>
        <taxon>Pentapetalae</taxon>
        <taxon>asterids</taxon>
        <taxon>Ericales</taxon>
        <taxon>Ericaceae</taxon>
        <taxon>Ericoideae</taxon>
        <taxon>Rhodoreae</taxon>
        <taxon>Rhododendron</taxon>
    </lineage>
</organism>
<evidence type="ECO:0000313" key="2">
    <source>
        <dbReference type="Proteomes" id="UP000626092"/>
    </source>
</evidence>
<dbReference type="EMBL" id="WJXA01000002">
    <property type="protein sequence ID" value="KAF7151597.1"/>
    <property type="molecule type" value="Genomic_DNA"/>
</dbReference>
<accession>A0A834HCJ5</accession>
<dbReference type="Proteomes" id="UP000626092">
    <property type="component" value="Unassembled WGS sequence"/>
</dbReference>
<reference evidence="1" key="1">
    <citation type="submission" date="2019-11" db="EMBL/GenBank/DDBJ databases">
        <authorList>
            <person name="Liu Y."/>
            <person name="Hou J."/>
            <person name="Li T.-Q."/>
            <person name="Guan C.-H."/>
            <person name="Wu X."/>
            <person name="Wu H.-Z."/>
            <person name="Ling F."/>
            <person name="Zhang R."/>
            <person name="Shi X.-G."/>
            <person name="Ren J.-P."/>
            <person name="Chen E.-F."/>
            <person name="Sun J.-M."/>
        </authorList>
    </citation>
    <scope>NUCLEOTIDE SEQUENCE</scope>
    <source>
        <strain evidence="1">Adult_tree_wgs_1</strain>
        <tissue evidence="1">Leaves</tissue>
    </source>
</reference>
<evidence type="ECO:0000313" key="1">
    <source>
        <dbReference type="EMBL" id="KAF7151597.1"/>
    </source>
</evidence>
<dbReference type="OrthoDB" id="1720641at2759"/>
<keyword evidence="2" id="KW-1185">Reference proteome</keyword>
<dbReference type="AlphaFoldDB" id="A0A834HCJ5"/>
<gene>
    <name evidence="1" type="ORF">RHSIM_Rhsim02G0097900</name>
</gene>
<sequence>MEPRRILIPAFHRIRASAVRIGTSHRPELGFASGRYVHVCSLGPNARDYILLYGPLAANVGGHTLLRCKSYVRASEEYAAVGAFVKDIVAGAVKSIV</sequence>
<comment type="caution">
    <text evidence="1">The sequence shown here is derived from an EMBL/GenBank/DDBJ whole genome shotgun (WGS) entry which is preliminary data.</text>
</comment>